<feature type="transmembrane region" description="Helical" evidence="6">
    <location>
        <begin position="387"/>
        <end position="405"/>
    </location>
</feature>
<accession>A0A372KPL3</accession>
<keyword evidence="12" id="KW-1185">Reference proteome</keyword>
<dbReference type="EMBL" id="QVQY01000001">
    <property type="protein sequence ID" value="RFU52007.1"/>
    <property type="molecule type" value="Genomic_DNA"/>
</dbReference>
<sequence>MNRYHSVRFNFVMNFILTMSNFIFPLITFPYASRVLQAQGVGTVSFATSIITYFTMVGMMGIPTYGIRACAKIRDDEEKLTKTVQEIFLLNTIVMAAALLGLAVSVLLVPKLAQEKMLYVIMSSTLIFNVLGVEWLYKALEKYSYITIRSIAFKFLSLILLLLLVKNKEDYVIYGAITVVAGVGSNLMNFLNLKNLIDLRPVKHLNLMQHIKPCLTFFLLTVSTTIYLNVDTTLLGFIKGDRQVGYYTAAVKIKQILVSIVTSLGTVLLPRLSFYHEQARHDEFRALVEKALRFVFVLAIPLTLFFIIDATESILFLSGENFLPAVLPMQLIMPTVIFIGISNLMGIQILVPMQKETLVVVSTVIGAAVDVLINIIVIPLFGASGAAFAGSVAELTVVLVQLYFLRDLIMPMLKRISLWKVMLSTFAAVCATLLLKDVLIVGTFLTLAATAIVFFAVYGIFLLITKEKFTLDTLQSFLVRFK</sequence>
<feature type="transmembrane region" description="Helical" evidence="6">
    <location>
        <begin position="441"/>
        <end position="464"/>
    </location>
</feature>
<feature type="transmembrane region" description="Helical" evidence="6">
    <location>
        <begin position="146"/>
        <end position="165"/>
    </location>
</feature>
<dbReference type="OrthoDB" id="9815702at2"/>
<keyword evidence="5 6" id="KW-0472">Membrane</keyword>
<reference evidence="9 11" key="2">
    <citation type="submission" date="2018-08" db="EMBL/GenBank/DDBJ databases">
        <title>Draft genome of Streptococcus sp. nov. Z1.</title>
        <authorList>
            <person name="Tian Z."/>
        </authorList>
    </citation>
    <scope>NUCLEOTIDE SEQUENCE [LARGE SCALE GENOMIC DNA]</scope>
    <source>
        <strain evidence="9">Z1</strain>
        <strain evidence="11">Z1(2018)</strain>
    </source>
</reference>
<dbReference type="AlphaFoldDB" id="A0A372KPL3"/>
<organism evidence="9 11">
    <name type="scientific">Streptococcus chenjunshii</name>
    <dbReference type="NCBI Taxonomy" id="2173853"/>
    <lineage>
        <taxon>Bacteria</taxon>
        <taxon>Bacillati</taxon>
        <taxon>Bacillota</taxon>
        <taxon>Bacilli</taxon>
        <taxon>Lactobacillales</taxon>
        <taxon>Streptococcaceae</taxon>
        <taxon>Streptococcus</taxon>
    </lineage>
</organism>
<evidence type="ECO:0000313" key="9">
    <source>
        <dbReference type="EMBL" id="RFU54199.1"/>
    </source>
</evidence>
<dbReference type="Proteomes" id="UP000264056">
    <property type="component" value="Unassembled WGS sequence"/>
</dbReference>
<evidence type="ECO:0000256" key="4">
    <source>
        <dbReference type="ARBA" id="ARBA00022989"/>
    </source>
</evidence>
<reference evidence="10" key="3">
    <citation type="submission" date="2018-08" db="EMBL/GenBank/DDBJ databases">
        <title>Streptococcus chenjunshii sp. nov., isolated from stools sample of the Tibetan antelope in the Qinghai-Tibet plateau, China.</title>
        <authorList>
            <person name="Tian Z."/>
        </authorList>
    </citation>
    <scope>NUCLEOTIDE SEQUENCE [LARGE SCALE GENOMIC DNA]</scope>
    <source>
        <strain evidence="10">Z15</strain>
    </source>
</reference>
<evidence type="ECO:0000313" key="7">
    <source>
        <dbReference type="EMBL" id="AXQ78531.1"/>
    </source>
</evidence>
<comment type="subcellular location">
    <subcellularLocation>
        <location evidence="1">Cell membrane</location>
        <topology evidence="1">Multi-pass membrane protein</topology>
    </subcellularLocation>
</comment>
<name>A0A372KPL3_9STRE</name>
<dbReference type="Proteomes" id="UP000246115">
    <property type="component" value="Chromosome"/>
</dbReference>
<feature type="transmembrane region" description="Helical" evidence="6">
    <location>
        <begin position="214"/>
        <end position="238"/>
    </location>
</feature>
<feature type="transmembrane region" description="Helical" evidence="6">
    <location>
        <begin position="417"/>
        <end position="435"/>
    </location>
</feature>
<dbReference type="KEGG" id="schj:DDV21_005265"/>
<dbReference type="CDD" id="cd13128">
    <property type="entry name" value="MATE_Wzx_like"/>
    <property type="match status" value="1"/>
</dbReference>
<dbReference type="EMBL" id="QVQZ01000001">
    <property type="protein sequence ID" value="RFU54199.1"/>
    <property type="molecule type" value="Genomic_DNA"/>
</dbReference>
<evidence type="ECO:0000256" key="5">
    <source>
        <dbReference type="ARBA" id="ARBA00023136"/>
    </source>
</evidence>
<reference evidence="7" key="4">
    <citation type="journal article" date="2019" name="Int. J. Syst. Evol. Microbiol.">
        <title>Streptococcus chenjunshii sp. nov. isolated from feces of Tibetan antelopes.</title>
        <authorList>
            <person name="Tian Z."/>
            <person name="Lu S."/>
            <person name="Jin D."/>
            <person name="Yang J."/>
            <person name="Pu J."/>
            <person name="Lai X.H."/>
            <person name="Bai X.N."/>
            <person name="Wu X.M."/>
            <person name="Li J."/>
            <person name="Wang S."/>
            <person name="Xu J."/>
        </authorList>
    </citation>
    <scope>NUCLEOTIDE SEQUENCE</scope>
    <source>
        <strain evidence="7">Z15</strain>
    </source>
</reference>
<feature type="transmembrane region" description="Helical" evidence="6">
    <location>
        <begin position="116"/>
        <end position="137"/>
    </location>
</feature>
<dbReference type="Pfam" id="PF01943">
    <property type="entry name" value="Polysacc_synt"/>
    <property type="match status" value="1"/>
</dbReference>
<gene>
    <name evidence="7" type="ORF">DDV21_005265</name>
    <name evidence="8" type="ORF">DDV22_00780</name>
    <name evidence="9" type="ORF">DDV23_01335</name>
</gene>
<keyword evidence="4 6" id="KW-1133">Transmembrane helix</keyword>
<evidence type="ECO:0000313" key="11">
    <source>
        <dbReference type="Proteomes" id="UP000262901"/>
    </source>
</evidence>
<dbReference type="PANTHER" id="PTHR30250:SF11">
    <property type="entry name" value="O-ANTIGEN TRANSPORTER-RELATED"/>
    <property type="match status" value="1"/>
</dbReference>
<protein>
    <submittedName>
        <fullName evidence="9">Flippase</fullName>
    </submittedName>
</protein>
<feature type="transmembrane region" description="Helical" evidence="6">
    <location>
        <begin position="171"/>
        <end position="193"/>
    </location>
</feature>
<accession>A0A346NBY6</accession>
<evidence type="ECO:0000313" key="8">
    <source>
        <dbReference type="EMBL" id="RFU52007.1"/>
    </source>
</evidence>
<evidence type="ECO:0000256" key="3">
    <source>
        <dbReference type="ARBA" id="ARBA00022692"/>
    </source>
</evidence>
<feature type="transmembrane region" description="Helical" evidence="6">
    <location>
        <begin position="291"/>
        <end position="311"/>
    </location>
</feature>
<dbReference type="InterPro" id="IPR002797">
    <property type="entry name" value="Polysacc_synth"/>
</dbReference>
<feature type="transmembrane region" description="Helical" evidence="6">
    <location>
        <begin position="88"/>
        <end position="110"/>
    </location>
</feature>
<keyword evidence="3 6" id="KW-0812">Transmembrane</keyword>
<evidence type="ECO:0000256" key="2">
    <source>
        <dbReference type="ARBA" id="ARBA00022475"/>
    </source>
</evidence>
<feature type="transmembrane region" description="Helical" evidence="6">
    <location>
        <begin position="44"/>
        <end position="67"/>
    </location>
</feature>
<evidence type="ECO:0000313" key="12">
    <source>
        <dbReference type="Proteomes" id="UP000264056"/>
    </source>
</evidence>
<evidence type="ECO:0000256" key="6">
    <source>
        <dbReference type="SAM" id="Phobius"/>
    </source>
</evidence>
<dbReference type="PANTHER" id="PTHR30250">
    <property type="entry name" value="PST FAMILY PREDICTED COLANIC ACID TRANSPORTER"/>
    <property type="match status" value="1"/>
</dbReference>
<keyword evidence="2" id="KW-1003">Cell membrane</keyword>
<feature type="transmembrane region" description="Helical" evidence="6">
    <location>
        <begin position="358"/>
        <end position="381"/>
    </location>
</feature>
<dbReference type="InterPro" id="IPR050833">
    <property type="entry name" value="Poly_Biosynth_Transport"/>
</dbReference>
<proteinExistence type="predicted"/>
<evidence type="ECO:0000256" key="1">
    <source>
        <dbReference type="ARBA" id="ARBA00004651"/>
    </source>
</evidence>
<dbReference type="Proteomes" id="UP000262901">
    <property type="component" value="Unassembled WGS sequence"/>
</dbReference>
<reference evidence="8 12" key="1">
    <citation type="submission" date="2018-08" db="EMBL/GenBank/DDBJ databases">
        <title>Draft genome of Streptococcus sp .nov. Z2.</title>
        <authorList>
            <person name="Tian Z."/>
        </authorList>
    </citation>
    <scope>NUCLEOTIDE SEQUENCE [LARGE SCALE GENOMIC DNA]</scope>
    <source>
        <strain evidence="8 12">Z2</strain>
    </source>
</reference>
<feature type="transmembrane region" description="Helical" evidence="6">
    <location>
        <begin position="244"/>
        <end position="270"/>
    </location>
</feature>
<feature type="transmembrane region" description="Helical" evidence="6">
    <location>
        <begin position="12"/>
        <end position="32"/>
    </location>
</feature>
<feature type="transmembrane region" description="Helical" evidence="6">
    <location>
        <begin position="331"/>
        <end position="351"/>
    </location>
</feature>
<evidence type="ECO:0000313" key="10">
    <source>
        <dbReference type="Proteomes" id="UP000246115"/>
    </source>
</evidence>
<dbReference type="GO" id="GO:0005886">
    <property type="term" value="C:plasma membrane"/>
    <property type="evidence" value="ECO:0007669"/>
    <property type="project" value="UniProtKB-SubCell"/>
</dbReference>
<dbReference type="EMBL" id="CP031733">
    <property type="protein sequence ID" value="AXQ78531.1"/>
    <property type="molecule type" value="Genomic_DNA"/>
</dbReference>